<evidence type="ECO:0000313" key="17">
    <source>
        <dbReference type="Proteomes" id="UP000249890"/>
    </source>
</evidence>
<keyword evidence="12" id="KW-0902">Two-component regulatory system</keyword>
<dbReference type="Pfam" id="PF02518">
    <property type="entry name" value="HATPase_c"/>
    <property type="match status" value="1"/>
</dbReference>
<dbReference type="SUPFAM" id="SSF55874">
    <property type="entry name" value="ATPase domain of HSP90 chaperone/DNA topoisomerase II/histidine kinase"/>
    <property type="match status" value="1"/>
</dbReference>
<dbReference type="InterPro" id="IPR003594">
    <property type="entry name" value="HATPase_dom"/>
</dbReference>
<evidence type="ECO:0000256" key="5">
    <source>
        <dbReference type="ARBA" id="ARBA00022553"/>
    </source>
</evidence>
<dbReference type="GO" id="GO:0005524">
    <property type="term" value="F:ATP binding"/>
    <property type="evidence" value="ECO:0007669"/>
    <property type="project" value="UniProtKB-KW"/>
</dbReference>
<keyword evidence="7 14" id="KW-0812">Transmembrane</keyword>
<keyword evidence="4" id="KW-1003">Cell membrane</keyword>
<evidence type="ECO:0000256" key="14">
    <source>
        <dbReference type="SAM" id="Phobius"/>
    </source>
</evidence>
<keyword evidence="5" id="KW-0597">Phosphoprotein</keyword>
<keyword evidence="9" id="KW-0418">Kinase</keyword>
<keyword evidence="6" id="KW-0808">Transferase</keyword>
<dbReference type="PANTHER" id="PTHR45453">
    <property type="entry name" value="PHOSPHATE REGULON SENSOR PROTEIN PHOR"/>
    <property type="match status" value="1"/>
</dbReference>
<dbReference type="InterPro" id="IPR050351">
    <property type="entry name" value="BphY/WalK/GraS-like"/>
</dbReference>
<proteinExistence type="predicted"/>
<dbReference type="KEGG" id="pdh:B9T62_00180"/>
<evidence type="ECO:0000256" key="6">
    <source>
        <dbReference type="ARBA" id="ARBA00022679"/>
    </source>
</evidence>
<evidence type="ECO:0000256" key="1">
    <source>
        <dbReference type="ARBA" id="ARBA00000085"/>
    </source>
</evidence>
<evidence type="ECO:0000256" key="10">
    <source>
        <dbReference type="ARBA" id="ARBA00022840"/>
    </source>
</evidence>
<reference evidence="16 17" key="1">
    <citation type="submission" date="2017-06" db="EMBL/GenBank/DDBJ databases">
        <title>Complete genome sequence of Paenibacillus donghaensis KCTC 13049T isolated from East Sea sediment, South Korea.</title>
        <authorList>
            <person name="Jung B.K."/>
            <person name="Hong S.-J."/>
            <person name="Shin J.-H."/>
        </authorList>
    </citation>
    <scope>NUCLEOTIDE SEQUENCE [LARGE SCALE GENOMIC DNA]</scope>
    <source>
        <strain evidence="16 17">KCTC 13049</strain>
    </source>
</reference>
<dbReference type="PANTHER" id="PTHR45453:SF2">
    <property type="entry name" value="HISTIDINE KINASE"/>
    <property type="match status" value="1"/>
</dbReference>
<dbReference type="EC" id="2.7.13.3" evidence="3"/>
<keyword evidence="11 14" id="KW-1133">Transmembrane helix</keyword>
<comment type="subcellular location">
    <subcellularLocation>
        <location evidence="2">Cell membrane</location>
        <topology evidence="2">Multi-pass membrane protein</topology>
    </subcellularLocation>
</comment>
<accession>A0A2Z2KC04</accession>
<dbReference type="EMBL" id="CP021780">
    <property type="protein sequence ID" value="ASA19409.1"/>
    <property type="molecule type" value="Genomic_DNA"/>
</dbReference>
<dbReference type="SMART" id="SM00387">
    <property type="entry name" value="HATPase_c"/>
    <property type="match status" value="1"/>
</dbReference>
<comment type="catalytic activity">
    <reaction evidence="1">
        <text>ATP + protein L-histidine = ADP + protein N-phospho-L-histidine.</text>
        <dbReference type="EC" id="2.7.13.3"/>
    </reaction>
</comment>
<keyword evidence="17" id="KW-1185">Reference proteome</keyword>
<dbReference type="RefSeq" id="WP_087913434.1">
    <property type="nucleotide sequence ID" value="NZ_CP021780.1"/>
</dbReference>
<keyword evidence="13 14" id="KW-0472">Membrane</keyword>
<dbReference type="InterPro" id="IPR005467">
    <property type="entry name" value="His_kinase_dom"/>
</dbReference>
<dbReference type="OrthoDB" id="9780487at2"/>
<evidence type="ECO:0000256" key="13">
    <source>
        <dbReference type="ARBA" id="ARBA00023136"/>
    </source>
</evidence>
<evidence type="ECO:0000256" key="9">
    <source>
        <dbReference type="ARBA" id="ARBA00022777"/>
    </source>
</evidence>
<dbReference type="InterPro" id="IPR036890">
    <property type="entry name" value="HATPase_C_sf"/>
</dbReference>
<evidence type="ECO:0000313" key="16">
    <source>
        <dbReference type="EMBL" id="ASA19409.1"/>
    </source>
</evidence>
<protein>
    <recommendedName>
        <fullName evidence="3">histidine kinase</fullName>
        <ecNumber evidence="3">2.7.13.3</ecNumber>
    </recommendedName>
</protein>
<dbReference type="AlphaFoldDB" id="A0A2Z2KC04"/>
<dbReference type="PROSITE" id="PS50109">
    <property type="entry name" value="HIS_KIN"/>
    <property type="match status" value="1"/>
</dbReference>
<keyword evidence="8" id="KW-0547">Nucleotide-binding</keyword>
<dbReference type="GO" id="GO:0000155">
    <property type="term" value="F:phosphorelay sensor kinase activity"/>
    <property type="evidence" value="ECO:0007669"/>
    <property type="project" value="InterPro"/>
</dbReference>
<feature type="domain" description="Histidine kinase" evidence="15">
    <location>
        <begin position="121"/>
        <end position="326"/>
    </location>
</feature>
<dbReference type="Proteomes" id="UP000249890">
    <property type="component" value="Chromosome"/>
</dbReference>
<evidence type="ECO:0000256" key="3">
    <source>
        <dbReference type="ARBA" id="ARBA00012438"/>
    </source>
</evidence>
<sequence>MKLFCRDQLPLALFWLAQMLLVPLLYWVSGENRPFSIVLYGMSLSLIVLLLYLVFRYTQHRKLYARLSRPEVQPGNHLGPMGDAPLPEAVDELLQLIDREYQEQLNSHVQRLDQHIVFMNRWVHQMKTPISVIQLTVQELDDEAASSIQEELERLRRGLELVIYTSRLDRFEDDFYVQPLGLRKLVSQAVSENRRLFIRRGIQVDIGVDEDLSIYSDAKWLMFMLTQILTNAVNYTAGSGKKVTVSARRSGEATILDIADQGIGILPEDLRRVFNPYFTGERGRQYHESTGMGLYLVREICARLGHRVELESTPGEGTTLRLIFKI</sequence>
<name>A0A2Z2KC04_9BACL</name>
<dbReference type="InterPro" id="IPR003661">
    <property type="entry name" value="HisK_dim/P_dom"/>
</dbReference>
<evidence type="ECO:0000256" key="11">
    <source>
        <dbReference type="ARBA" id="ARBA00022989"/>
    </source>
</evidence>
<evidence type="ECO:0000256" key="2">
    <source>
        <dbReference type="ARBA" id="ARBA00004651"/>
    </source>
</evidence>
<dbReference type="PRINTS" id="PR00344">
    <property type="entry name" value="BCTRLSENSOR"/>
</dbReference>
<organism evidence="16 17">
    <name type="scientific">Paenibacillus donghaensis</name>
    <dbReference type="NCBI Taxonomy" id="414771"/>
    <lineage>
        <taxon>Bacteria</taxon>
        <taxon>Bacillati</taxon>
        <taxon>Bacillota</taxon>
        <taxon>Bacilli</taxon>
        <taxon>Bacillales</taxon>
        <taxon>Paenibacillaceae</taxon>
        <taxon>Paenibacillus</taxon>
    </lineage>
</organism>
<evidence type="ECO:0000256" key="8">
    <source>
        <dbReference type="ARBA" id="ARBA00022741"/>
    </source>
</evidence>
<dbReference type="Gene3D" id="3.30.565.10">
    <property type="entry name" value="Histidine kinase-like ATPase, C-terminal domain"/>
    <property type="match status" value="1"/>
</dbReference>
<dbReference type="GO" id="GO:0004721">
    <property type="term" value="F:phosphoprotein phosphatase activity"/>
    <property type="evidence" value="ECO:0007669"/>
    <property type="project" value="TreeGrafter"/>
</dbReference>
<feature type="transmembrane region" description="Helical" evidence="14">
    <location>
        <begin position="12"/>
        <end position="29"/>
    </location>
</feature>
<dbReference type="GO" id="GO:0005886">
    <property type="term" value="C:plasma membrane"/>
    <property type="evidence" value="ECO:0007669"/>
    <property type="project" value="UniProtKB-SubCell"/>
</dbReference>
<dbReference type="InterPro" id="IPR004358">
    <property type="entry name" value="Sig_transdc_His_kin-like_C"/>
</dbReference>
<feature type="transmembrane region" description="Helical" evidence="14">
    <location>
        <begin position="35"/>
        <end position="55"/>
    </location>
</feature>
<dbReference type="SMART" id="SM00388">
    <property type="entry name" value="HisKA"/>
    <property type="match status" value="1"/>
</dbReference>
<gene>
    <name evidence="16" type="ORF">B9T62_00180</name>
</gene>
<evidence type="ECO:0000256" key="7">
    <source>
        <dbReference type="ARBA" id="ARBA00022692"/>
    </source>
</evidence>
<dbReference type="GO" id="GO:0016036">
    <property type="term" value="P:cellular response to phosphate starvation"/>
    <property type="evidence" value="ECO:0007669"/>
    <property type="project" value="TreeGrafter"/>
</dbReference>
<keyword evidence="10" id="KW-0067">ATP-binding</keyword>
<evidence type="ECO:0000259" key="15">
    <source>
        <dbReference type="PROSITE" id="PS50109"/>
    </source>
</evidence>
<evidence type="ECO:0000256" key="4">
    <source>
        <dbReference type="ARBA" id="ARBA00022475"/>
    </source>
</evidence>
<evidence type="ECO:0000256" key="12">
    <source>
        <dbReference type="ARBA" id="ARBA00023012"/>
    </source>
</evidence>